<sequence>MNLLSKNAPLEQSITKMKDVLSKNGYQITFSTQKHPLSHCYSVNLTSMEAPEHIYSNGKGICSQASIASALGEYIERLQTNNFFSDFYLPGRKHYPDEVAFEFGGNYLNDTLRSVYNPYGEISDEDLVDYNSDYKDKVVALPFINHTTKEETYIPVNILNNLYVSNGLASGNTPDEAKVQALSEVIERHVKIEIIKKGYALPVYPNEILQSYEKLYDDISTLRDDGYIIDVLDASLGGKFPVTAISFINPKNGTLFVSFGSHPILQVSLERTMTELMQGRDMDNLDNFEIPTFDMSIVSSNLNLESHFIDSNGKLGFGFLSSKKSFKYSSWKYNGTNTQDELNYLLNIFSKLEKEFYIREYDYLGFYSCQIIVPDFSEIYPIEDLVYNNKNIGKQIRDLVLNFKSYDQEEILDNIESLDDSIDMENYIGVIFQNNFTMAQFKAQIYLLLGDKENALALLDFDRNGIMEIIVQLLIMEEQDISFDEHKDGLFSIFGKKRVLNALDIIKGNSYFIDTTFHQDYINILQMYDRLSIQKSCY</sequence>
<dbReference type="NCBIfam" id="TIGR00702">
    <property type="entry name" value="YcaO-type kinase domain"/>
    <property type="match status" value="1"/>
</dbReference>
<dbReference type="Gene3D" id="3.30.1330.230">
    <property type="match status" value="1"/>
</dbReference>
<protein>
    <recommendedName>
        <fullName evidence="1">YcaO domain-containing protein</fullName>
    </recommendedName>
</protein>
<evidence type="ECO:0000259" key="1">
    <source>
        <dbReference type="PROSITE" id="PS51664"/>
    </source>
</evidence>
<dbReference type="EMBL" id="FAXN01000055">
    <property type="protein sequence ID" value="CUV65957.1"/>
    <property type="molecule type" value="Genomic_DNA"/>
</dbReference>
<dbReference type="PANTHER" id="PTHR37809:SF1">
    <property type="entry name" value="RIBOSOMAL PROTEIN S12 METHYLTHIOTRANSFERASE ACCESSORY FACTOR YCAO"/>
    <property type="match status" value="1"/>
</dbReference>
<dbReference type="Pfam" id="PF02624">
    <property type="entry name" value="YcaO"/>
    <property type="match status" value="1"/>
</dbReference>
<dbReference type="AlphaFoldDB" id="A0A0S4XPW0"/>
<dbReference type="InterPro" id="IPR003776">
    <property type="entry name" value="YcaO-like_dom"/>
</dbReference>
<proteinExistence type="predicted"/>
<evidence type="ECO:0000313" key="2">
    <source>
        <dbReference type="EMBL" id="CUV65957.1"/>
    </source>
</evidence>
<gene>
    <name evidence="2" type="ORF">BN3087_530004</name>
</gene>
<feature type="domain" description="YcaO" evidence="1">
    <location>
        <begin position="58"/>
        <end position="421"/>
    </location>
</feature>
<accession>A0A0S4XPW0</accession>
<reference evidence="2" key="1">
    <citation type="submission" date="2015-11" db="EMBL/GenBank/DDBJ databases">
        <authorList>
            <person name="Zhang Y."/>
            <person name="Guo Z."/>
        </authorList>
    </citation>
    <scope>NUCLEOTIDE SEQUENCE</scope>
    <source>
        <strain evidence="2">BN30871</strain>
    </source>
</reference>
<dbReference type="PROSITE" id="PS51664">
    <property type="entry name" value="YCAO"/>
    <property type="match status" value="1"/>
</dbReference>
<organism evidence="2">
    <name type="scientific">Sulfurovum sp. enrichment culture clone C5</name>
    <dbReference type="NCBI Taxonomy" id="497650"/>
    <lineage>
        <taxon>Bacteria</taxon>
        <taxon>Pseudomonadati</taxon>
        <taxon>Campylobacterota</taxon>
        <taxon>Epsilonproteobacteria</taxon>
        <taxon>Campylobacterales</taxon>
        <taxon>Sulfurovaceae</taxon>
        <taxon>Sulfurovum</taxon>
        <taxon>environmental samples</taxon>
    </lineage>
</organism>
<name>A0A0S4XPW0_9BACT</name>
<dbReference type="PANTHER" id="PTHR37809">
    <property type="entry name" value="RIBOSOMAL PROTEIN S12 METHYLTHIOTRANSFERASE ACCESSORY FACTOR YCAO"/>
    <property type="match status" value="1"/>
</dbReference>